<dbReference type="KEGG" id="shyd:CJD35_19085"/>
<reference evidence="3 4" key="1">
    <citation type="submission" date="2017-08" db="EMBL/GenBank/DDBJ databases">
        <title>Whole Genome Sequence of Sphingobium hydrophobicum C1: Insights into Adaption to the Electronic-waste Contaminated Sediment.</title>
        <authorList>
            <person name="Song D."/>
            <person name="Chen X."/>
            <person name="Xu M."/>
        </authorList>
    </citation>
    <scope>NUCLEOTIDE SEQUENCE [LARGE SCALE GENOMIC DNA]</scope>
    <source>
        <strain evidence="3 4">C1</strain>
        <plasmid evidence="2 4">p1</plasmid>
        <plasmid evidence="3 4">p2</plasmid>
    </source>
</reference>
<evidence type="ECO:0000313" key="2">
    <source>
        <dbReference type="EMBL" id="ASY46657.1"/>
    </source>
</evidence>
<evidence type="ECO:0008006" key="5">
    <source>
        <dbReference type="Google" id="ProtNLM"/>
    </source>
</evidence>
<proteinExistence type="predicted"/>
<keyword evidence="1" id="KW-0233">DNA recombination</keyword>
<protein>
    <recommendedName>
        <fullName evidence="5">Integrase</fullName>
    </recommendedName>
</protein>
<dbReference type="InterPro" id="IPR013762">
    <property type="entry name" value="Integrase-like_cat_sf"/>
</dbReference>
<dbReference type="SUPFAM" id="SSF56349">
    <property type="entry name" value="DNA breaking-rejoining enzymes"/>
    <property type="match status" value="1"/>
</dbReference>
<dbReference type="KEGG" id="shyd:CJD35_20265"/>
<dbReference type="GO" id="GO:0003677">
    <property type="term" value="F:DNA binding"/>
    <property type="evidence" value="ECO:0007669"/>
    <property type="project" value="InterPro"/>
</dbReference>
<evidence type="ECO:0000313" key="3">
    <source>
        <dbReference type="EMBL" id="ASY46895.1"/>
    </source>
</evidence>
<dbReference type="AlphaFoldDB" id="A0A249N086"/>
<name>A0A249N086_SPHXE</name>
<gene>
    <name evidence="2" type="ORF">CJD35_19085</name>
    <name evidence="3" type="ORF">CJD35_20265</name>
</gene>
<geneLocation type="plasmid" evidence="3 4">
    <name>p2</name>
</geneLocation>
<sequence length="513" mass="57011">MAGQGITRWSELDDEAIRRLFDDLAERPRINPTMALSTAGNYRTLLRAFYQQREKLPDTPGAAPPALNELGRWRPVERWPYTPDEVAIPLVAGALHLIGEPADIILRMRDDLQALHDAARAKGNAKPARSRRIRRYLRAAAPVELVPGQAMPLTIQPMLAFNGMVARLYEACFVIIAYLVGPRASEILSLEAGCIEMVQGEQQEMFGYLNGTIRKDAPGSGIPHRWVAPQPAVRAIEILERLSAPWRAITDRPYLWQIQTRPGSAIRSSALPIEPLTAPAMNIRLNDGIGATLRLPAIEGEGWKLTTHQGRKTFARFVGRRDRTGLAALAKHLGHVTRAMTDRAYVGTDFELSELVDAQAARETRAALEELLVAPRLAGKAGRELAARSPFRGRTQDGDLDAYITRLLAETDVRLGVCDWGYCLYRRETSACIGSDKEPNPVLRTQGTCVTCANFAVSQHHKPVWDARLRRNLALLERPDLDPESRNLAMMRVEESRRVICELDPQADDGNPG</sequence>
<dbReference type="GO" id="GO:0015074">
    <property type="term" value="P:DNA integration"/>
    <property type="evidence" value="ECO:0007669"/>
    <property type="project" value="InterPro"/>
</dbReference>
<dbReference type="Proteomes" id="UP000217141">
    <property type="component" value="Plasmid p2"/>
</dbReference>
<dbReference type="Gene3D" id="1.10.443.10">
    <property type="entry name" value="Intergrase catalytic core"/>
    <property type="match status" value="1"/>
</dbReference>
<dbReference type="EMBL" id="CP022747">
    <property type="protein sequence ID" value="ASY46657.1"/>
    <property type="molecule type" value="Genomic_DNA"/>
</dbReference>
<keyword evidence="3" id="KW-0614">Plasmid</keyword>
<dbReference type="Proteomes" id="UP000217141">
    <property type="component" value="Plasmid p1"/>
</dbReference>
<accession>A0A249N086</accession>
<dbReference type="GO" id="GO:0006310">
    <property type="term" value="P:DNA recombination"/>
    <property type="evidence" value="ECO:0007669"/>
    <property type="project" value="UniProtKB-KW"/>
</dbReference>
<dbReference type="InterPro" id="IPR011010">
    <property type="entry name" value="DNA_brk_join_enz"/>
</dbReference>
<evidence type="ECO:0000313" key="4">
    <source>
        <dbReference type="Proteomes" id="UP000217141"/>
    </source>
</evidence>
<dbReference type="EMBL" id="CP022748">
    <property type="protein sequence ID" value="ASY46895.1"/>
    <property type="molecule type" value="Genomic_DNA"/>
</dbReference>
<evidence type="ECO:0000256" key="1">
    <source>
        <dbReference type="ARBA" id="ARBA00023172"/>
    </source>
</evidence>
<geneLocation type="plasmid" evidence="2 4">
    <name>p1</name>
</geneLocation>
<organism evidence="3 4">
    <name type="scientific">Sphingobium xenophagum</name>
    <dbReference type="NCBI Taxonomy" id="121428"/>
    <lineage>
        <taxon>Bacteria</taxon>
        <taxon>Pseudomonadati</taxon>
        <taxon>Pseudomonadota</taxon>
        <taxon>Alphaproteobacteria</taxon>
        <taxon>Sphingomonadales</taxon>
        <taxon>Sphingomonadaceae</taxon>
        <taxon>Sphingobium</taxon>
    </lineage>
</organism>